<keyword evidence="17" id="KW-1185">Reference proteome</keyword>
<dbReference type="GO" id="GO:0004497">
    <property type="term" value="F:monooxygenase activity"/>
    <property type="evidence" value="ECO:0007669"/>
    <property type="project" value="UniProtKB-KW"/>
</dbReference>
<dbReference type="EMBL" id="BAAAZH010000005">
    <property type="protein sequence ID" value="GAA4110762.1"/>
    <property type="molecule type" value="Genomic_DNA"/>
</dbReference>
<comment type="pathway">
    <text evidence="2">Siderophore biosynthesis.</text>
</comment>
<dbReference type="Pfam" id="PF13434">
    <property type="entry name" value="Lys_Orn_oxgnase"/>
    <property type="match status" value="1"/>
</dbReference>
<reference evidence="17" key="1">
    <citation type="journal article" date="2019" name="Int. J. Syst. Evol. Microbiol.">
        <title>The Global Catalogue of Microorganisms (GCM) 10K type strain sequencing project: providing services to taxonomists for standard genome sequencing and annotation.</title>
        <authorList>
            <consortium name="The Broad Institute Genomics Platform"/>
            <consortium name="The Broad Institute Genome Sequencing Center for Infectious Disease"/>
            <person name="Wu L."/>
            <person name="Ma J."/>
        </authorList>
    </citation>
    <scope>NUCLEOTIDE SEQUENCE [LARGE SCALE GENOMIC DNA]</scope>
    <source>
        <strain evidence="17">JCM 16703</strain>
    </source>
</reference>
<evidence type="ECO:0000256" key="2">
    <source>
        <dbReference type="ARBA" id="ARBA00004924"/>
    </source>
</evidence>
<evidence type="ECO:0000256" key="11">
    <source>
        <dbReference type="ARBA" id="ARBA00029939"/>
    </source>
</evidence>
<dbReference type="PANTHER" id="PTHR42802">
    <property type="entry name" value="MONOOXYGENASE"/>
    <property type="match status" value="1"/>
</dbReference>
<comment type="catalytic activity">
    <reaction evidence="15">
        <text>L-lysine + NADPH + O2 = N(6)-hydroxy-L-lysine + NADP(+) + H2O</text>
        <dbReference type="Rhea" id="RHEA:23228"/>
        <dbReference type="ChEBI" id="CHEBI:15377"/>
        <dbReference type="ChEBI" id="CHEBI:15379"/>
        <dbReference type="ChEBI" id="CHEBI:32551"/>
        <dbReference type="ChEBI" id="CHEBI:57783"/>
        <dbReference type="ChEBI" id="CHEBI:57820"/>
        <dbReference type="ChEBI" id="CHEBI:58349"/>
        <dbReference type="EC" id="1.14.13.59"/>
    </reaction>
</comment>
<keyword evidence="10 16" id="KW-0503">Monooxygenase</keyword>
<name>A0ABP7XBQ8_9ACTN</name>
<dbReference type="RefSeq" id="WP_344731749.1">
    <property type="nucleotide sequence ID" value="NZ_BAAAZH010000005.1"/>
</dbReference>
<evidence type="ECO:0000256" key="3">
    <source>
        <dbReference type="ARBA" id="ARBA00007588"/>
    </source>
</evidence>
<evidence type="ECO:0000256" key="14">
    <source>
        <dbReference type="ARBA" id="ARBA00032738"/>
    </source>
</evidence>
<evidence type="ECO:0000256" key="6">
    <source>
        <dbReference type="ARBA" id="ARBA00022630"/>
    </source>
</evidence>
<evidence type="ECO:0000313" key="16">
    <source>
        <dbReference type="EMBL" id="GAA4110762.1"/>
    </source>
</evidence>
<comment type="cofactor">
    <cofactor evidence="1">
        <name>FAD</name>
        <dbReference type="ChEBI" id="CHEBI:57692"/>
    </cofactor>
</comment>
<keyword evidence="7" id="KW-0274">FAD</keyword>
<evidence type="ECO:0000256" key="9">
    <source>
        <dbReference type="ARBA" id="ARBA00023002"/>
    </source>
</evidence>
<keyword evidence="8" id="KW-0521">NADP</keyword>
<dbReference type="InterPro" id="IPR036188">
    <property type="entry name" value="FAD/NAD-bd_sf"/>
</dbReference>
<evidence type="ECO:0000256" key="15">
    <source>
        <dbReference type="ARBA" id="ARBA00048407"/>
    </source>
</evidence>
<sequence length="444" mass="49401">MSTHVHDVLGIGVGPFNLGLAALADPIDNLDAVFWDARPHFDWHPGLMLDDATLQVPFLADLVTMADPTSRWSFLNWLKATDRLYPYYLREHFHPLRREYADYCRWVADRLPSVWFGRHVVAVEHDGEAYVARAADGASVRARRLVIGVGSTPRIPACLRGGDADGGGAVVHTADYLGARDRLQQARRITIIGSGQSAAEVYHDLLAASPDHDYELVWITRSPRFFPLEYTKLTLELTSPEYTDHFHALPEETRERLGREQRGLYKGISGELVDAISDLHHRLRAHGHGPRTTLVTHSELLDSHRTDGGRRLEFVHRELGESFSFETDAVVCGTGYGTEVPAFLAPIRDRLLLDERGRYRVTRDYAVDLTGEEIFVQNAEEHTHGLSAPDLGMGAYRNSVILRGLLGREVYPVERRVAVQTFGVPHHLAVPVSASSTAVGTGAA</sequence>
<accession>A0ABP7XBQ8</accession>
<comment type="similarity">
    <text evidence="3">Belongs to the lysine N(6)-hydroxylase/L-ornithine N(5)-oxygenase family.</text>
</comment>
<evidence type="ECO:0000256" key="1">
    <source>
        <dbReference type="ARBA" id="ARBA00001974"/>
    </source>
</evidence>
<proteinExistence type="inferred from homology"/>
<evidence type="ECO:0000256" key="8">
    <source>
        <dbReference type="ARBA" id="ARBA00022857"/>
    </source>
</evidence>
<organism evidence="16 17">
    <name type="scientific">Nocardioides fonticola</name>
    <dbReference type="NCBI Taxonomy" id="450363"/>
    <lineage>
        <taxon>Bacteria</taxon>
        <taxon>Bacillati</taxon>
        <taxon>Actinomycetota</taxon>
        <taxon>Actinomycetes</taxon>
        <taxon>Propionibacteriales</taxon>
        <taxon>Nocardioidaceae</taxon>
        <taxon>Nocardioides</taxon>
    </lineage>
</organism>
<evidence type="ECO:0000256" key="4">
    <source>
        <dbReference type="ARBA" id="ARBA00013076"/>
    </source>
</evidence>
<evidence type="ECO:0000256" key="13">
    <source>
        <dbReference type="ARBA" id="ARBA00032493"/>
    </source>
</evidence>
<evidence type="ECO:0000256" key="7">
    <source>
        <dbReference type="ARBA" id="ARBA00022827"/>
    </source>
</evidence>
<dbReference type="Gene3D" id="3.50.50.60">
    <property type="entry name" value="FAD/NAD(P)-binding domain"/>
    <property type="match status" value="1"/>
</dbReference>
<evidence type="ECO:0000256" key="10">
    <source>
        <dbReference type="ARBA" id="ARBA00023033"/>
    </source>
</evidence>
<keyword evidence="9" id="KW-0560">Oxidoreductase</keyword>
<dbReference type="PANTHER" id="PTHR42802:SF1">
    <property type="entry name" value="L-ORNITHINE N(5)-MONOOXYGENASE"/>
    <property type="match status" value="1"/>
</dbReference>
<evidence type="ECO:0000313" key="17">
    <source>
        <dbReference type="Proteomes" id="UP001501495"/>
    </source>
</evidence>
<dbReference type="Proteomes" id="UP001501495">
    <property type="component" value="Unassembled WGS sequence"/>
</dbReference>
<gene>
    <name evidence="16" type="ORF">GCM10022215_06150</name>
</gene>
<dbReference type="EC" id="1.14.13.59" evidence="4"/>
<dbReference type="SUPFAM" id="SSF51905">
    <property type="entry name" value="FAD/NAD(P)-binding domain"/>
    <property type="match status" value="2"/>
</dbReference>
<keyword evidence="6" id="KW-0285">Flavoprotein</keyword>
<evidence type="ECO:0000256" key="12">
    <source>
        <dbReference type="ARBA" id="ARBA00031158"/>
    </source>
</evidence>
<evidence type="ECO:0000256" key="5">
    <source>
        <dbReference type="ARBA" id="ARBA00016406"/>
    </source>
</evidence>
<comment type="caution">
    <text evidence="16">The sequence shown here is derived from an EMBL/GenBank/DDBJ whole genome shotgun (WGS) entry which is preliminary data.</text>
</comment>
<protein>
    <recommendedName>
        <fullName evidence="5">L-lysine N6-monooxygenase MbtG</fullName>
        <ecNumber evidence="4">1.14.13.59</ecNumber>
    </recommendedName>
    <alternativeName>
        <fullName evidence="14">Lysine 6-N-hydroxylase</fullName>
    </alternativeName>
    <alternativeName>
        <fullName evidence="13">Lysine N6-hydroxylase</fullName>
    </alternativeName>
    <alternativeName>
        <fullName evidence="11">Lysine-N-oxygenase</fullName>
    </alternativeName>
    <alternativeName>
        <fullName evidence="12">Mycobactin synthase protein G</fullName>
    </alternativeName>
</protein>
<dbReference type="InterPro" id="IPR025700">
    <property type="entry name" value="Lys/Orn_oxygenase"/>
</dbReference>